<dbReference type="Pfam" id="PF00370">
    <property type="entry name" value="FGGY_N"/>
    <property type="match status" value="1"/>
</dbReference>
<keyword evidence="3" id="KW-0963">Cytoplasm</keyword>
<dbReference type="FunFam" id="3.30.420.40:FF:000111">
    <property type="entry name" value="Sedoheptulokinase"/>
    <property type="match status" value="1"/>
</dbReference>
<dbReference type="KEGG" id="cmk:103180591"/>
<sequence length="467" mass="50044">MSAPCQSYVLGLDLGTNSVKAVLVESKSRILVNTQTRDTLASAPSQDGEQAREQDVSRIVSALHQCLAALPGNRLHKVVRVGISGQMHGVVLWAAKAGCSWQASADGLTFLPEQVSQLVTWQDGRCNSEFLASLARPDSHILPSTGFGCATLFWYLRNRPGFLKPYSAAGTIHDYVVAMLCGLEKPLMSPHNAASWGYYNTKSGSWNLQILGDAGFPTWLLPTVVEPGTVAGQTCSEWCGVPQGTDVGVAFGDFQAAVYSCMKEKTDAVLNISTSAQLTFAPAPGFEPPAQPNPGAAVAYVPYFDGTHLAVAAALNGGNVLSTFVRTVTQWMQELGLDAPAEPIIYSHLIDAARDLPHTDLTIQPTLLGERHLPGQLASVLNISPTNLSLAHLTRALCRGVVENIHSMLPCRQLVEAGVRRILGSGSALLRNEVLRQEVEKAFPLPIQYEQETDSAFGAALAMMGKQ</sequence>
<evidence type="ECO:0000256" key="11">
    <source>
        <dbReference type="ARBA" id="ARBA00069425"/>
    </source>
</evidence>
<evidence type="ECO:0000256" key="3">
    <source>
        <dbReference type="ARBA" id="ARBA00022490"/>
    </source>
</evidence>
<evidence type="ECO:0000256" key="12">
    <source>
        <dbReference type="ARBA" id="ARBA00076706"/>
    </source>
</evidence>
<evidence type="ECO:0000313" key="14">
    <source>
        <dbReference type="EMBL" id="AFO98824.1"/>
    </source>
</evidence>
<evidence type="ECO:0000256" key="2">
    <source>
        <dbReference type="ARBA" id="ARBA00009156"/>
    </source>
</evidence>
<organism evidence="14">
    <name type="scientific">Callorhinchus milii</name>
    <name type="common">Ghost shark</name>
    <dbReference type="NCBI Taxonomy" id="7868"/>
    <lineage>
        <taxon>Eukaryota</taxon>
        <taxon>Metazoa</taxon>
        <taxon>Chordata</taxon>
        <taxon>Craniata</taxon>
        <taxon>Vertebrata</taxon>
        <taxon>Chondrichthyes</taxon>
        <taxon>Holocephali</taxon>
        <taxon>Chimaeriformes</taxon>
        <taxon>Callorhinchidae</taxon>
        <taxon>Callorhinchus</taxon>
    </lineage>
</organism>
<evidence type="ECO:0000256" key="7">
    <source>
        <dbReference type="ARBA" id="ARBA00022840"/>
    </source>
</evidence>
<evidence type="ECO:0000256" key="5">
    <source>
        <dbReference type="ARBA" id="ARBA00022741"/>
    </source>
</evidence>
<dbReference type="SUPFAM" id="SSF53067">
    <property type="entry name" value="Actin-like ATPase domain"/>
    <property type="match status" value="1"/>
</dbReference>
<comment type="function">
    <text evidence="9">Acts as a modulator of macrophage activation through control of glucose metabolism.</text>
</comment>
<proteinExistence type="evidence at transcript level"/>
<reference evidence="14" key="1">
    <citation type="journal article" date="2014" name="Nature">
        <title>Elephant shark genome provides unique insights into gnathostome evolution.</title>
        <authorList>
            <consortium name="International Elephant Shark Genome Sequencing Consortium"/>
            <person name="Venkatesh B."/>
            <person name="Lee A.P."/>
            <person name="Ravi V."/>
            <person name="Maurya A.K."/>
            <person name="Lian M.M."/>
            <person name="Swann J.B."/>
            <person name="Ohta Y."/>
            <person name="Flajnik M.F."/>
            <person name="Sutoh Y."/>
            <person name="Kasahara M."/>
            <person name="Hoon S."/>
            <person name="Gangu V."/>
            <person name="Roy S.W."/>
            <person name="Irimia M."/>
            <person name="Korzh V."/>
            <person name="Kondrychyn I."/>
            <person name="Lim Z.W."/>
            <person name="Tay B.H."/>
            <person name="Tohari S."/>
            <person name="Kong K.W."/>
            <person name="Ho S."/>
            <person name="Lorente-Galdos B."/>
            <person name="Quilez J."/>
            <person name="Marques-Bonet T."/>
            <person name="Raney B.J."/>
            <person name="Ingham P.W."/>
            <person name="Tay A."/>
            <person name="Hillier L.W."/>
            <person name="Minx P."/>
            <person name="Boehm T."/>
            <person name="Wilson R.K."/>
            <person name="Brenner S."/>
            <person name="Warren W.C."/>
        </authorList>
    </citation>
    <scope>NUCLEOTIDE SEQUENCE</scope>
    <source>
        <tissue evidence="14">Brain</tissue>
    </source>
</reference>
<evidence type="ECO:0000256" key="1">
    <source>
        <dbReference type="ARBA" id="ARBA00004496"/>
    </source>
</evidence>
<comment type="similarity">
    <text evidence="2">Belongs to the FGGY kinase family.</text>
</comment>
<evidence type="ECO:0000256" key="4">
    <source>
        <dbReference type="ARBA" id="ARBA00022679"/>
    </source>
</evidence>
<dbReference type="GO" id="GO:0050277">
    <property type="term" value="F:sedoheptulokinase activity"/>
    <property type="evidence" value="ECO:0007669"/>
    <property type="project" value="UniProtKB-EC"/>
</dbReference>
<keyword evidence="4" id="KW-0808">Transferase</keyword>
<dbReference type="EC" id="2.7.1.14" evidence="10"/>
<dbReference type="GO" id="GO:0005524">
    <property type="term" value="F:ATP binding"/>
    <property type="evidence" value="ECO:0007669"/>
    <property type="project" value="UniProtKB-KW"/>
</dbReference>
<evidence type="ECO:0000256" key="6">
    <source>
        <dbReference type="ARBA" id="ARBA00022777"/>
    </source>
</evidence>
<dbReference type="InterPro" id="IPR043129">
    <property type="entry name" value="ATPase_NBD"/>
</dbReference>
<dbReference type="GO" id="GO:0006098">
    <property type="term" value="P:pentose-phosphate shunt"/>
    <property type="evidence" value="ECO:0007669"/>
    <property type="project" value="UniProtKB-ARBA"/>
</dbReference>
<keyword evidence="6 14" id="KW-0418">Kinase</keyword>
<protein>
    <recommendedName>
        <fullName evidence="11">Sedoheptulokinase</fullName>
        <ecNumber evidence="10">2.7.1.14</ecNumber>
    </recommendedName>
    <alternativeName>
        <fullName evidence="12">Carbohydrate kinase-like protein</fullName>
    </alternativeName>
</protein>
<feature type="domain" description="Carbohydrate kinase FGGY N-terminal" evidence="13">
    <location>
        <begin position="8"/>
        <end position="258"/>
    </location>
</feature>
<keyword evidence="5" id="KW-0547">Nucleotide-binding</keyword>
<comment type="catalytic activity">
    <reaction evidence="8">
        <text>sedoheptulose + ATP = D-sedoheptulose 7-phosphate + ADP + H(+)</text>
        <dbReference type="Rhea" id="RHEA:23844"/>
        <dbReference type="ChEBI" id="CHEBI:15378"/>
        <dbReference type="ChEBI" id="CHEBI:16802"/>
        <dbReference type="ChEBI" id="CHEBI:30616"/>
        <dbReference type="ChEBI" id="CHEBI:57483"/>
        <dbReference type="ChEBI" id="CHEBI:456216"/>
        <dbReference type="EC" id="2.7.1.14"/>
    </reaction>
</comment>
<evidence type="ECO:0000256" key="8">
    <source>
        <dbReference type="ARBA" id="ARBA00052736"/>
    </source>
</evidence>
<comment type="subcellular location">
    <subcellularLocation>
        <location evidence="1">Cytoplasm</location>
    </subcellularLocation>
</comment>
<dbReference type="CTD" id="23729"/>
<name>V9KLA2_CALMI</name>
<dbReference type="Gene3D" id="3.30.420.40">
    <property type="match status" value="2"/>
</dbReference>
<dbReference type="GeneID" id="103180591"/>
<dbReference type="PANTHER" id="PTHR10196">
    <property type="entry name" value="SUGAR KINASE"/>
    <property type="match status" value="1"/>
</dbReference>
<dbReference type="GO" id="GO:0006071">
    <property type="term" value="P:glycerol metabolic process"/>
    <property type="evidence" value="ECO:0007669"/>
    <property type="project" value="TreeGrafter"/>
</dbReference>
<dbReference type="GO" id="GO:0071222">
    <property type="term" value="P:cellular response to lipopolysaccharide"/>
    <property type="evidence" value="ECO:0007669"/>
    <property type="project" value="TreeGrafter"/>
</dbReference>
<dbReference type="InterPro" id="IPR000577">
    <property type="entry name" value="Carb_kinase_FGGY"/>
</dbReference>
<dbReference type="RefSeq" id="XP_042194504.1">
    <property type="nucleotide sequence ID" value="XM_042338570.1"/>
</dbReference>
<dbReference type="RefSeq" id="XP_042194505.1">
    <property type="nucleotide sequence ID" value="XM_042338571.1"/>
</dbReference>
<dbReference type="InterPro" id="IPR018484">
    <property type="entry name" value="FGGY_N"/>
</dbReference>
<dbReference type="PANTHER" id="PTHR10196:SF67">
    <property type="entry name" value="SEDOHEPTULOKINASE"/>
    <property type="match status" value="1"/>
</dbReference>
<dbReference type="EMBL" id="JW866307">
    <property type="protein sequence ID" value="AFO98824.1"/>
    <property type="molecule type" value="mRNA"/>
</dbReference>
<dbReference type="CDD" id="cd07777">
    <property type="entry name" value="ASKHA_NBD_FGGY_SHK"/>
    <property type="match status" value="1"/>
</dbReference>
<dbReference type="FunFam" id="3.30.420.40:FF:000132">
    <property type="entry name" value="Sedoheptulokinase"/>
    <property type="match status" value="1"/>
</dbReference>
<dbReference type="OrthoDB" id="10264182at2759"/>
<evidence type="ECO:0000256" key="9">
    <source>
        <dbReference type="ARBA" id="ARBA00057196"/>
    </source>
</evidence>
<evidence type="ECO:0000259" key="13">
    <source>
        <dbReference type="Pfam" id="PF00370"/>
    </source>
</evidence>
<dbReference type="AlphaFoldDB" id="V9KLA2"/>
<keyword evidence="7" id="KW-0067">ATP-binding</keyword>
<evidence type="ECO:0000256" key="10">
    <source>
        <dbReference type="ARBA" id="ARBA00066341"/>
    </source>
</evidence>
<dbReference type="GO" id="GO:0005829">
    <property type="term" value="C:cytosol"/>
    <property type="evidence" value="ECO:0007669"/>
    <property type="project" value="TreeGrafter"/>
</dbReference>
<accession>V9KLA2</accession>
<dbReference type="PIRSF" id="PIRSF000538">
    <property type="entry name" value="GlpK"/>
    <property type="match status" value="1"/>
</dbReference>